<sequence length="294" mass="32484">MMRSCFRSGSRRNSGPLGAAGRRRLSHGMAARRETSAATEQRGSALLFETVRMIRQWIDCSFCASGDARIRRKGLMKARFTVDLSESMWQELQLFIKASFALSRLEIKRSEKDGKSCVEVTLSAEARDVYLQKHPELRAKAAAADGAADGSPTAREEALETMPPAKRVKLSEAPAPSNVASPQRACAVTGSPVGRGPEKELAPKMVSEGMTGLEEARDALKRALKEKKGHKEALAWLKGLQHRQVTARELQHTRIGLVVNEWRKEKKTSVSTLASHLLSLWKKLWLEAQKAPST</sequence>
<comment type="subcellular location">
    <subcellularLocation>
        <location evidence="1">Nucleus</location>
    </subcellularLocation>
</comment>
<reference evidence="4 5" key="1">
    <citation type="submission" date="2024-02" db="EMBL/GenBank/DDBJ databases">
        <authorList>
            <person name="Chen Y."/>
            <person name="Shah S."/>
            <person name="Dougan E. K."/>
            <person name="Thang M."/>
            <person name="Chan C."/>
        </authorList>
    </citation>
    <scope>NUCLEOTIDE SEQUENCE [LARGE SCALE GENOMIC DNA]</scope>
</reference>
<evidence type="ECO:0000259" key="3">
    <source>
        <dbReference type="PROSITE" id="PS51319"/>
    </source>
</evidence>
<keyword evidence="5" id="KW-1185">Reference proteome</keyword>
<dbReference type="InterPro" id="IPR035441">
    <property type="entry name" value="TFIIS/LEDGF_dom_sf"/>
</dbReference>
<dbReference type="PROSITE" id="PS51319">
    <property type="entry name" value="TFIIS_N"/>
    <property type="match status" value="1"/>
</dbReference>
<evidence type="ECO:0000256" key="1">
    <source>
        <dbReference type="PROSITE-ProRule" id="PRU00649"/>
    </source>
</evidence>
<dbReference type="SUPFAM" id="SSF47676">
    <property type="entry name" value="Conserved domain common to transcription factors TFIIS, elongin A, CRSP70"/>
    <property type="match status" value="1"/>
</dbReference>
<feature type="compositionally biased region" description="Low complexity" evidence="2">
    <location>
        <begin position="141"/>
        <end position="150"/>
    </location>
</feature>
<gene>
    <name evidence="4" type="ORF">CCMP2556_LOCUS4669</name>
</gene>
<dbReference type="InterPro" id="IPR017923">
    <property type="entry name" value="TFIIS_N"/>
</dbReference>
<feature type="domain" description="TFIIS N-terminal" evidence="3">
    <location>
        <begin position="214"/>
        <end position="288"/>
    </location>
</feature>
<accession>A0ABP0I6L9</accession>
<dbReference type="Proteomes" id="UP001642484">
    <property type="component" value="Unassembled WGS sequence"/>
</dbReference>
<evidence type="ECO:0000313" key="5">
    <source>
        <dbReference type="Proteomes" id="UP001642484"/>
    </source>
</evidence>
<proteinExistence type="predicted"/>
<dbReference type="Pfam" id="PF08711">
    <property type="entry name" value="Med26"/>
    <property type="match status" value="1"/>
</dbReference>
<organism evidence="4 5">
    <name type="scientific">Durusdinium trenchii</name>
    <dbReference type="NCBI Taxonomy" id="1381693"/>
    <lineage>
        <taxon>Eukaryota</taxon>
        <taxon>Sar</taxon>
        <taxon>Alveolata</taxon>
        <taxon>Dinophyceae</taxon>
        <taxon>Suessiales</taxon>
        <taxon>Symbiodiniaceae</taxon>
        <taxon>Durusdinium</taxon>
    </lineage>
</organism>
<keyword evidence="1" id="KW-0539">Nucleus</keyword>
<comment type="caution">
    <text evidence="4">The sequence shown here is derived from an EMBL/GenBank/DDBJ whole genome shotgun (WGS) entry which is preliminary data.</text>
</comment>
<protein>
    <recommendedName>
        <fullName evidence="3">TFIIS N-terminal domain-containing protein</fullName>
    </recommendedName>
</protein>
<evidence type="ECO:0000313" key="4">
    <source>
        <dbReference type="EMBL" id="CAK8996965.1"/>
    </source>
</evidence>
<dbReference type="Gene3D" id="1.20.930.10">
    <property type="entry name" value="Conserved domain common to transcription factors TFIIS, elongin A, CRSP70"/>
    <property type="match status" value="1"/>
</dbReference>
<dbReference type="EMBL" id="CAXAMN010001936">
    <property type="protein sequence ID" value="CAK8996965.1"/>
    <property type="molecule type" value="Genomic_DNA"/>
</dbReference>
<feature type="region of interest" description="Disordered" evidence="2">
    <location>
        <begin position="141"/>
        <end position="199"/>
    </location>
</feature>
<name>A0ABP0I6L9_9DINO</name>
<feature type="region of interest" description="Disordered" evidence="2">
    <location>
        <begin position="1"/>
        <end position="37"/>
    </location>
</feature>
<evidence type="ECO:0000256" key="2">
    <source>
        <dbReference type="SAM" id="MobiDB-lite"/>
    </source>
</evidence>